<dbReference type="InterPro" id="IPR050587">
    <property type="entry name" value="GNT1/Glycosyltrans_8"/>
</dbReference>
<accession>A0A420H8H0</accession>
<evidence type="ECO:0000313" key="1">
    <source>
        <dbReference type="EMBL" id="RKF53718.1"/>
    </source>
</evidence>
<organism evidence="1 2">
    <name type="scientific">Erysiphe neolycopersici</name>
    <dbReference type="NCBI Taxonomy" id="212602"/>
    <lineage>
        <taxon>Eukaryota</taxon>
        <taxon>Fungi</taxon>
        <taxon>Dikarya</taxon>
        <taxon>Ascomycota</taxon>
        <taxon>Pezizomycotina</taxon>
        <taxon>Leotiomycetes</taxon>
        <taxon>Erysiphales</taxon>
        <taxon>Erysiphaceae</taxon>
        <taxon>Erysiphe</taxon>
    </lineage>
</organism>
<dbReference type="PANTHER" id="PTHR11183">
    <property type="entry name" value="GLYCOGENIN SUBFAMILY MEMBER"/>
    <property type="match status" value="1"/>
</dbReference>
<comment type="caution">
    <text evidence="1">The sequence shown here is derived from an EMBL/GenBank/DDBJ whole genome shotgun (WGS) entry which is preliminary data.</text>
</comment>
<dbReference type="InterPro" id="IPR002495">
    <property type="entry name" value="Glyco_trans_8"/>
</dbReference>
<proteinExistence type="predicted"/>
<dbReference type="EMBL" id="MCFK01010300">
    <property type="protein sequence ID" value="RKF53718.1"/>
    <property type="molecule type" value="Genomic_DNA"/>
</dbReference>
<dbReference type="Proteomes" id="UP000286134">
    <property type="component" value="Unassembled WGS sequence"/>
</dbReference>
<keyword evidence="2" id="KW-1185">Reference proteome</keyword>
<reference evidence="1 2" key="1">
    <citation type="journal article" date="2018" name="BMC Genomics">
        <title>Comparative genome analyses reveal sequence features reflecting distinct modes of host-adaptation between dicot and monocot powdery mildew.</title>
        <authorList>
            <person name="Wu Y."/>
            <person name="Ma X."/>
            <person name="Pan Z."/>
            <person name="Kale S.D."/>
            <person name="Song Y."/>
            <person name="King H."/>
            <person name="Zhang Q."/>
            <person name="Presley C."/>
            <person name="Deng X."/>
            <person name="Wei C.I."/>
            <person name="Xiao S."/>
        </authorList>
    </citation>
    <scope>NUCLEOTIDE SEQUENCE [LARGE SCALE GENOMIC DNA]</scope>
    <source>
        <strain evidence="1">UMSG2</strain>
    </source>
</reference>
<dbReference type="AlphaFoldDB" id="A0A420H8H0"/>
<sequence length="362" mass="41810">MLKGLTQSTTPPIKVPLIAQALHQSEITRSKSFLNRGTYVRHDDMGEVKNIGSFTRVFIVWSSLVTNIEYVPGLLTLDYSLKKVKSKYPLVALYTDQLPLEARTAIAARGIPMQRIDFLAPKSGLEHSVEERFYFCWSKLMVFGLIEYERLVLLDSDMLVLQNMDELIEMELDPPKLAGTGHRVFAAGYACICNPLEKPHYPKDWSREHCPFSAQHTTPLVAQTTAPSTNEKLPNILNSGLLLINPCVSIFNHIIDFLRSDIKLKVNFAEQSLLSELFHGRWVPLPYTYNALKTLRWKGVHSEIWRDDCVKNIHYILTPKPWEEIDAEGRNFSNEPTHQWWVNLNVERWEMEKRRGIPRDFF</sequence>
<dbReference type="InterPro" id="IPR029044">
    <property type="entry name" value="Nucleotide-diphossugar_trans"/>
</dbReference>
<name>A0A420H8H0_9PEZI</name>
<dbReference type="Pfam" id="PF01501">
    <property type="entry name" value="Glyco_transf_8"/>
    <property type="match status" value="1"/>
</dbReference>
<dbReference type="SUPFAM" id="SSF53448">
    <property type="entry name" value="Nucleotide-diphospho-sugar transferases"/>
    <property type="match status" value="1"/>
</dbReference>
<dbReference type="Gene3D" id="3.90.550.10">
    <property type="entry name" value="Spore Coat Polysaccharide Biosynthesis Protein SpsA, Chain A"/>
    <property type="match status" value="1"/>
</dbReference>
<dbReference type="OrthoDB" id="2014201at2759"/>
<evidence type="ECO:0000313" key="2">
    <source>
        <dbReference type="Proteomes" id="UP000286134"/>
    </source>
</evidence>
<dbReference type="STRING" id="212602.A0A420H8H0"/>
<dbReference type="GO" id="GO:0016757">
    <property type="term" value="F:glycosyltransferase activity"/>
    <property type="evidence" value="ECO:0007669"/>
    <property type="project" value="InterPro"/>
</dbReference>
<protein>
    <submittedName>
        <fullName evidence="1">Galactinol synthase 1</fullName>
    </submittedName>
</protein>
<gene>
    <name evidence="1" type="ORF">OnM2_103022</name>
</gene>